<dbReference type="EMBL" id="BTRK01000004">
    <property type="protein sequence ID" value="GMR45664.1"/>
    <property type="molecule type" value="Genomic_DNA"/>
</dbReference>
<evidence type="ECO:0000313" key="2">
    <source>
        <dbReference type="EMBL" id="GMR45664.1"/>
    </source>
</evidence>
<evidence type="ECO:0000313" key="3">
    <source>
        <dbReference type="Proteomes" id="UP001328107"/>
    </source>
</evidence>
<evidence type="ECO:0008006" key="4">
    <source>
        <dbReference type="Google" id="ProtNLM"/>
    </source>
</evidence>
<dbReference type="Pfam" id="PF10319">
    <property type="entry name" value="7TM_GPCR_Srj"/>
    <property type="match status" value="1"/>
</dbReference>
<feature type="transmembrane region" description="Helical" evidence="1">
    <location>
        <begin position="194"/>
        <end position="214"/>
    </location>
</feature>
<feature type="transmembrane region" description="Helical" evidence="1">
    <location>
        <begin position="25"/>
        <end position="46"/>
    </location>
</feature>
<dbReference type="SUPFAM" id="SSF81321">
    <property type="entry name" value="Family A G protein-coupled receptor-like"/>
    <property type="match status" value="1"/>
</dbReference>
<sequence length="282" mass="31039">VPGILLNVLLIYLVKRCSRSELGTFRYLLIIFAGYDIILIVLNLIFDPKYIVLPGIFSSVLDFPLGAPMLTLIHGTSFMISYAILIMHILYRYWVIHEVVACHSVLSPEDSVGTLMIREEFRGKFGRDISAGWVVVEYWKNGGWNLASIAAAATVDAAGLFIVVAVVSLASMTYHRISISYGLSTSTKAAQMRLLLTVCVQTVIPIVCVAIPYFCNTTLPIFSVTLPFVSESTAICMSLFSSCDPLAVILLMKPYRTGLKSLVTLRKKSSMVVPISPRSTEA</sequence>
<keyword evidence="1" id="KW-1133">Transmembrane helix</keyword>
<feature type="transmembrane region" description="Helical" evidence="1">
    <location>
        <begin position="234"/>
        <end position="252"/>
    </location>
</feature>
<dbReference type="Proteomes" id="UP001328107">
    <property type="component" value="Unassembled WGS sequence"/>
</dbReference>
<keyword evidence="1" id="KW-0812">Transmembrane</keyword>
<dbReference type="Pfam" id="PF10326">
    <property type="entry name" value="7TM_GPCR_Str"/>
    <property type="match status" value="1"/>
</dbReference>
<reference evidence="3" key="1">
    <citation type="submission" date="2022-10" db="EMBL/GenBank/DDBJ databases">
        <title>Genome assembly of Pristionchus species.</title>
        <authorList>
            <person name="Yoshida K."/>
            <person name="Sommer R.J."/>
        </authorList>
    </citation>
    <scope>NUCLEOTIDE SEQUENCE [LARGE SCALE GENOMIC DNA]</scope>
    <source>
        <strain evidence="3">RS5460</strain>
    </source>
</reference>
<dbReference type="InterPro" id="IPR019423">
    <property type="entry name" value="7TM_GPCR_serpentine_rcpt_Srj"/>
</dbReference>
<evidence type="ECO:0000256" key="1">
    <source>
        <dbReference type="SAM" id="Phobius"/>
    </source>
</evidence>
<dbReference type="AlphaFoldDB" id="A0AAN5CJS8"/>
<feature type="transmembrane region" description="Helical" evidence="1">
    <location>
        <begin position="149"/>
        <end position="174"/>
    </location>
</feature>
<feature type="non-terminal residue" evidence="2">
    <location>
        <position position="1"/>
    </location>
</feature>
<comment type="caution">
    <text evidence="2">The sequence shown here is derived from an EMBL/GenBank/DDBJ whole genome shotgun (WGS) entry which is preliminary data.</text>
</comment>
<accession>A0AAN5CJS8</accession>
<keyword evidence="3" id="KW-1185">Reference proteome</keyword>
<protein>
    <recommendedName>
        <fullName evidence="4">G protein-coupled receptor</fullName>
    </recommendedName>
</protein>
<dbReference type="PANTHER" id="PTHR45907:SF16">
    <property type="entry name" value="SERPENTINE RECEPTOR, CLASS J"/>
    <property type="match status" value="1"/>
</dbReference>
<organism evidence="2 3">
    <name type="scientific">Pristionchus mayeri</name>
    <dbReference type="NCBI Taxonomy" id="1317129"/>
    <lineage>
        <taxon>Eukaryota</taxon>
        <taxon>Metazoa</taxon>
        <taxon>Ecdysozoa</taxon>
        <taxon>Nematoda</taxon>
        <taxon>Chromadorea</taxon>
        <taxon>Rhabditida</taxon>
        <taxon>Rhabditina</taxon>
        <taxon>Diplogasteromorpha</taxon>
        <taxon>Diplogasteroidea</taxon>
        <taxon>Neodiplogasteridae</taxon>
        <taxon>Pristionchus</taxon>
    </lineage>
</organism>
<dbReference type="PANTHER" id="PTHR45907">
    <property type="entry name" value="SERPENTINE RECEPTOR, CLASS J"/>
    <property type="match status" value="1"/>
</dbReference>
<feature type="non-terminal residue" evidence="2">
    <location>
        <position position="282"/>
    </location>
</feature>
<name>A0AAN5CJS8_9BILA</name>
<keyword evidence="1" id="KW-0472">Membrane</keyword>
<gene>
    <name evidence="2" type="ORF">PMAYCL1PPCAC_15859</name>
</gene>
<dbReference type="InterPro" id="IPR019428">
    <property type="entry name" value="7TM_GPCR_serpentine_rcpt_Str"/>
</dbReference>
<proteinExistence type="predicted"/>
<feature type="transmembrane region" description="Helical" evidence="1">
    <location>
        <begin position="67"/>
        <end position="91"/>
    </location>
</feature>